<evidence type="ECO:0000313" key="5">
    <source>
        <dbReference type="Proteomes" id="UP001596022"/>
    </source>
</evidence>
<proteinExistence type="inferred from homology"/>
<dbReference type="Gene3D" id="3.40.50.1820">
    <property type="entry name" value="alpha/beta hydrolase"/>
    <property type="match status" value="1"/>
</dbReference>
<dbReference type="Pfam" id="PF00561">
    <property type="entry name" value="Abhydrolase_1"/>
    <property type="match status" value="1"/>
</dbReference>
<reference evidence="5" key="1">
    <citation type="journal article" date="2019" name="Int. J. Syst. Evol. Microbiol.">
        <title>The Global Catalogue of Microorganisms (GCM) 10K type strain sequencing project: providing services to taxonomists for standard genome sequencing and annotation.</title>
        <authorList>
            <consortium name="The Broad Institute Genomics Platform"/>
            <consortium name="The Broad Institute Genome Sequencing Center for Infectious Disease"/>
            <person name="Wu L."/>
            <person name="Ma J."/>
        </authorList>
    </citation>
    <scope>NUCLEOTIDE SEQUENCE [LARGE SCALE GENOMIC DNA]</scope>
    <source>
        <strain evidence="5">CGMCC 1.16306</strain>
    </source>
</reference>
<evidence type="ECO:0000256" key="1">
    <source>
        <dbReference type="ARBA" id="ARBA00010088"/>
    </source>
</evidence>
<evidence type="ECO:0000313" key="4">
    <source>
        <dbReference type="EMBL" id="MFC4619578.1"/>
    </source>
</evidence>
<dbReference type="SUPFAM" id="SSF53474">
    <property type="entry name" value="alpha/beta-Hydrolases"/>
    <property type="match status" value="1"/>
</dbReference>
<evidence type="ECO:0000259" key="3">
    <source>
        <dbReference type="Pfam" id="PF00561"/>
    </source>
</evidence>
<dbReference type="InterPro" id="IPR029058">
    <property type="entry name" value="AB_hydrolase_fold"/>
</dbReference>
<sequence length="304" mass="34583">MNQRTEMKTMNHLQNQETFIELNGVRHWVKVEGAEHQTNPMILIHGGPGGNHYTFERTAGRALARHFTLIYYEQRGSGRSDQAGDWATYTIPYLTQDLRALLDYFAIEKADLLGYSFGGELALEFALAYPDRVSQLILLGPSIGDHETTALVQLLGFEEIADGRLREIIADLRASGKPPIEVIDDIWQHADVQNVDRLLFQDQSLAKQNRDLWEESHLENTGEMARALQKWPMPTPLKERVSAIKQPTLIITGLHDRNTGLLMSRYLLRKIPQSQLLIFNDSAHFPDIEETESLVQAVLRFLSP</sequence>
<dbReference type="EMBL" id="JBHSFW010000010">
    <property type="protein sequence ID" value="MFC4619578.1"/>
    <property type="molecule type" value="Genomic_DNA"/>
</dbReference>
<protein>
    <submittedName>
        <fullName evidence="4">Alpha/beta fold hydrolase</fullName>
    </submittedName>
</protein>
<dbReference type="InterPro" id="IPR050266">
    <property type="entry name" value="AB_hydrolase_sf"/>
</dbReference>
<keyword evidence="2 4" id="KW-0378">Hydrolase</keyword>
<comment type="similarity">
    <text evidence="1">Belongs to the peptidase S33 family.</text>
</comment>
<evidence type="ECO:0000256" key="2">
    <source>
        <dbReference type="ARBA" id="ARBA00022801"/>
    </source>
</evidence>
<dbReference type="RefSeq" id="WP_376846673.1">
    <property type="nucleotide sequence ID" value="NZ_JBHSFW010000010.1"/>
</dbReference>
<dbReference type="InterPro" id="IPR002410">
    <property type="entry name" value="Peptidase_S33"/>
</dbReference>
<organism evidence="4 5">
    <name type="scientific">Camelliibacillus cellulosilyticus</name>
    <dbReference type="NCBI Taxonomy" id="2174486"/>
    <lineage>
        <taxon>Bacteria</taxon>
        <taxon>Bacillati</taxon>
        <taxon>Bacillota</taxon>
        <taxon>Bacilli</taxon>
        <taxon>Bacillales</taxon>
        <taxon>Sporolactobacillaceae</taxon>
        <taxon>Camelliibacillus</taxon>
    </lineage>
</organism>
<dbReference type="PANTHER" id="PTHR43798">
    <property type="entry name" value="MONOACYLGLYCEROL LIPASE"/>
    <property type="match status" value="1"/>
</dbReference>
<dbReference type="InterPro" id="IPR000073">
    <property type="entry name" value="AB_hydrolase_1"/>
</dbReference>
<dbReference type="Proteomes" id="UP001596022">
    <property type="component" value="Unassembled WGS sequence"/>
</dbReference>
<dbReference type="PANTHER" id="PTHR43798:SF31">
    <property type="entry name" value="AB HYDROLASE SUPERFAMILY PROTEIN YCLE"/>
    <property type="match status" value="1"/>
</dbReference>
<keyword evidence="5" id="KW-1185">Reference proteome</keyword>
<gene>
    <name evidence="4" type="ORF">ACFO4N_12725</name>
</gene>
<name>A0ABV9GRK5_9BACL</name>
<dbReference type="PRINTS" id="PR00111">
    <property type="entry name" value="ABHYDROLASE"/>
</dbReference>
<dbReference type="GO" id="GO:0016787">
    <property type="term" value="F:hydrolase activity"/>
    <property type="evidence" value="ECO:0007669"/>
    <property type="project" value="UniProtKB-KW"/>
</dbReference>
<comment type="caution">
    <text evidence="4">The sequence shown here is derived from an EMBL/GenBank/DDBJ whole genome shotgun (WGS) entry which is preliminary data.</text>
</comment>
<dbReference type="PRINTS" id="PR00793">
    <property type="entry name" value="PROAMNOPTASE"/>
</dbReference>
<feature type="domain" description="AB hydrolase-1" evidence="3">
    <location>
        <begin position="39"/>
        <end position="289"/>
    </location>
</feature>
<accession>A0ABV9GRK5</accession>